<dbReference type="SUPFAM" id="SSF53254">
    <property type="entry name" value="Phosphoglycerate mutase-like"/>
    <property type="match status" value="1"/>
</dbReference>
<keyword evidence="2" id="KW-1185">Reference proteome</keyword>
<name>A0ABQ8I5U8_9ROSI</name>
<dbReference type="InterPro" id="IPR052765">
    <property type="entry name" value="PGM-Related"/>
</dbReference>
<comment type="caution">
    <text evidence="1">The sequence shown here is derived from an EMBL/GenBank/DDBJ whole genome shotgun (WGS) entry which is preliminary data.</text>
</comment>
<dbReference type="Gene3D" id="3.40.50.1240">
    <property type="entry name" value="Phosphoglycerate mutase-like"/>
    <property type="match status" value="1"/>
</dbReference>
<dbReference type="InterPro" id="IPR001345">
    <property type="entry name" value="PG/BPGM_mutase_AS"/>
</dbReference>
<dbReference type="InterPro" id="IPR013078">
    <property type="entry name" value="His_Pase_superF_clade-1"/>
</dbReference>
<evidence type="ECO:0000313" key="1">
    <source>
        <dbReference type="EMBL" id="KAH7572011.1"/>
    </source>
</evidence>
<dbReference type="InterPro" id="IPR029033">
    <property type="entry name" value="His_PPase_superfam"/>
</dbReference>
<dbReference type="SMART" id="SM00855">
    <property type="entry name" value="PGAM"/>
    <property type="match status" value="1"/>
</dbReference>
<organism evidence="1 2">
    <name type="scientific">Xanthoceras sorbifolium</name>
    <dbReference type="NCBI Taxonomy" id="99658"/>
    <lineage>
        <taxon>Eukaryota</taxon>
        <taxon>Viridiplantae</taxon>
        <taxon>Streptophyta</taxon>
        <taxon>Embryophyta</taxon>
        <taxon>Tracheophyta</taxon>
        <taxon>Spermatophyta</taxon>
        <taxon>Magnoliopsida</taxon>
        <taxon>eudicotyledons</taxon>
        <taxon>Gunneridae</taxon>
        <taxon>Pentapetalae</taxon>
        <taxon>rosids</taxon>
        <taxon>malvids</taxon>
        <taxon>Sapindales</taxon>
        <taxon>Sapindaceae</taxon>
        <taxon>Xanthoceroideae</taxon>
        <taxon>Xanthoceras</taxon>
    </lineage>
</organism>
<dbReference type="Pfam" id="PF00300">
    <property type="entry name" value="His_Phos_1"/>
    <property type="match status" value="1"/>
</dbReference>
<dbReference type="CDD" id="cd07067">
    <property type="entry name" value="HP_PGM_like"/>
    <property type="match status" value="1"/>
</dbReference>
<gene>
    <name evidence="1" type="ORF">JRO89_XS04G0185200</name>
</gene>
<dbReference type="EMBL" id="JAFEMO010000004">
    <property type="protein sequence ID" value="KAH7572011.1"/>
    <property type="molecule type" value="Genomic_DNA"/>
</dbReference>
<evidence type="ECO:0000313" key="2">
    <source>
        <dbReference type="Proteomes" id="UP000827721"/>
    </source>
</evidence>
<evidence type="ECO:0008006" key="3">
    <source>
        <dbReference type="Google" id="ProtNLM"/>
    </source>
</evidence>
<proteinExistence type="predicted"/>
<dbReference type="Proteomes" id="UP000827721">
    <property type="component" value="Unassembled WGS sequence"/>
</dbReference>
<dbReference type="PANTHER" id="PTHR46192">
    <property type="entry name" value="BROAD-RANGE ACID PHOSPHATASE DET1"/>
    <property type="match status" value="1"/>
</dbReference>
<reference evidence="1 2" key="1">
    <citation type="submission" date="2021-02" db="EMBL/GenBank/DDBJ databases">
        <title>Plant Genome Project.</title>
        <authorList>
            <person name="Zhang R.-G."/>
        </authorList>
    </citation>
    <scope>NUCLEOTIDE SEQUENCE [LARGE SCALE GENOMIC DNA]</scope>
    <source>
        <tissue evidence="1">Leaves</tissue>
    </source>
</reference>
<protein>
    <recommendedName>
        <fullName evidence="3">Phosphoglycerate mutase-like protein AT74H</fullName>
    </recommendedName>
</protein>
<sequence>MLPKRIILVRHGESQGNLDTSAYTTTPDHKIPLTALGVAQARRCGSLLSSLVSSGGTSQNYRVYFYVSPYERTRSTLREIGRSFSKKHIIGVREECRIREQDFGNFQVRDRMKKIKETRERFGRFYYRFPEGESAADVFDRVSSFLESLWRDIDLNRLQNDPSQELNLIIISHGLASRVFLMKWFKWTVEQFEHLNNPGNCELRVMQLGRGGEYSLAVHHTEEELIEWGLSPEMIADQKWRANASKGEWNEKGPWCLEAFFDHLADSDDDARKGEGEFFDADAAFENHLE</sequence>
<accession>A0ABQ8I5U8</accession>
<dbReference type="PROSITE" id="PS00175">
    <property type="entry name" value="PG_MUTASE"/>
    <property type="match status" value="1"/>
</dbReference>